<protein>
    <submittedName>
        <fullName evidence="2">SIMPL domain-containing protein</fullName>
    </submittedName>
</protein>
<feature type="chain" id="PRO_5029701828" evidence="1">
    <location>
        <begin position="23"/>
        <end position="231"/>
    </location>
</feature>
<dbReference type="EMBL" id="CP049056">
    <property type="protein sequence ID" value="QIE54578.1"/>
    <property type="molecule type" value="Genomic_DNA"/>
</dbReference>
<dbReference type="RefSeq" id="WP_165095042.1">
    <property type="nucleotide sequence ID" value="NZ_CP049056.1"/>
</dbReference>
<feature type="signal peptide" evidence="1">
    <location>
        <begin position="1"/>
        <end position="22"/>
    </location>
</feature>
<reference evidence="2 3" key="1">
    <citation type="submission" date="2020-02" db="EMBL/GenBank/DDBJ databases">
        <title>complete genome sequence of Rhodobacteraceae bacterium.</title>
        <authorList>
            <person name="Park J."/>
            <person name="Kim Y.-S."/>
            <person name="Kim K.-H."/>
        </authorList>
    </citation>
    <scope>NUCLEOTIDE SEQUENCE [LARGE SCALE GENOMIC DNA]</scope>
    <source>
        <strain evidence="2 3">RR4-56</strain>
    </source>
</reference>
<evidence type="ECO:0000313" key="2">
    <source>
        <dbReference type="EMBL" id="QIE54578.1"/>
    </source>
</evidence>
<dbReference type="Pfam" id="PF04402">
    <property type="entry name" value="SIMPL"/>
    <property type="match status" value="1"/>
</dbReference>
<dbReference type="Proteomes" id="UP000503336">
    <property type="component" value="Chromosome"/>
</dbReference>
<accession>A0A7L5BUY5</accession>
<dbReference type="KEGG" id="hdh:G5B40_03475"/>
<dbReference type="PANTHER" id="PTHR34387">
    <property type="entry name" value="SLR1258 PROTEIN"/>
    <property type="match status" value="1"/>
</dbReference>
<name>A0A7L5BUY5_9RHOB</name>
<dbReference type="AlphaFoldDB" id="A0A7L5BUY5"/>
<keyword evidence="1" id="KW-0732">Signal</keyword>
<organism evidence="2 3">
    <name type="scientific">Pikeienuella piscinae</name>
    <dbReference type="NCBI Taxonomy" id="2748098"/>
    <lineage>
        <taxon>Bacteria</taxon>
        <taxon>Pseudomonadati</taxon>
        <taxon>Pseudomonadota</taxon>
        <taxon>Alphaproteobacteria</taxon>
        <taxon>Rhodobacterales</taxon>
        <taxon>Paracoccaceae</taxon>
        <taxon>Pikeienuella</taxon>
    </lineage>
</organism>
<evidence type="ECO:0000313" key="3">
    <source>
        <dbReference type="Proteomes" id="UP000503336"/>
    </source>
</evidence>
<sequence>MNLHRPAALCAVLILAASAALADPVLTVRGEGYASAAPDQATVRIGVETRAAQAAEALSANSEAAGALIAAAIERGVERADIQTSGLSLRPLYDNRSNRDGEAPTLTGFAVSNEVVLRLTDVAGVGETLGVLVGAGANRLNGISFGLADDQRLMDMARRAAVADAQRKALLYAEAAGVNLGELVSIDEEGGGVTPRPMMRAMAESAVPPVEAGETTVSASVRMAWMIRREE</sequence>
<dbReference type="GO" id="GO:0006974">
    <property type="term" value="P:DNA damage response"/>
    <property type="evidence" value="ECO:0007669"/>
    <property type="project" value="TreeGrafter"/>
</dbReference>
<dbReference type="PANTHER" id="PTHR34387:SF1">
    <property type="entry name" value="PERIPLASMIC IMMUNOGENIC PROTEIN"/>
    <property type="match status" value="1"/>
</dbReference>
<dbReference type="Gene3D" id="3.30.110.170">
    <property type="entry name" value="Protein of unknown function (DUF541), domain 1"/>
    <property type="match status" value="1"/>
</dbReference>
<evidence type="ECO:0000256" key="1">
    <source>
        <dbReference type="SAM" id="SignalP"/>
    </source>
</evidence>
<dbReference type="Gene3D" id="3.30.70.2970">
    <property type="entry name" value="Protein of unknown function (DUF541), domain 2"/>
    <property type="match status" value="1"/>
</dbReference>
<proteinExistence type="predicted"/>
<keyword evidence="3" id="KW-1185">Reference proteome</keyword>
<dbReference type="InterPro" id="IPR007497">
    <property type="entry name" value="SIMPL/DUF541"/>
</dbReference>
<gene>
    <name evidence="2" type="ORF">G5B40_03475</name>
</gene>
<dbReference type="InterPro" id="IPR052022">
    <property type="entry name" value="26kDa_periplasmic_antigen"/>
</dbReference>